<feature type="non-terminal residue" evidence="1">
    <location>
        <position position="1"/>
    </location>
</feature>
<protein>
    <submittedName>
        <fullName evidence="1">Uncharacterized protein</fullName>
    </submittedName>
</protein>
<organism evidence="1">
    <name type="scientific">marine sediment metagenome</name>
    <dbReference type="NCBI Taxonomy" id="412755"/>
    <lineage>
        <taxon>unclassified sequences</taxon>
        <taxon>metagenomes</taxon>
        <taxon>ecological metagenomes</taxon>
    </lineage>
</organism>
<name>A0A0F8Z4U0_9ZZZZ</name>
<sequence>RLLPYIQVRPPERDEPSVYVNEDGELKPTSPIISYDIGKALKDGVVSDEELIGAGYTEEELQKAKKYTEVGAKQYIPIYGTVALWEVMTPAEKALTIGLEALWLVPVIGWYGKVGQLGLKAIAAEATTLRNAADAALKAGNLAGAIELNTRATKLLRPALSYRLGNVGKSLLYGTEEVITSPPRLIYKAIRGSDRMQLLKGLGEITIDPFRHPIETLKGLGFVVSGKVPLGESLILHAGKIISPARVYPEAAFTELTATGVPRAPLTAGRAASLEGARGAIIQSAKGEEVIRVALPNGQVFEVPITPYQKVFGPKFIHATPTVEAYRGLGIEIKEGGQFASPWLSRQWTYATAGGVPGVSHG</sequence>
<evidence type="ECO:0000313" key="1">
    <source>
        <dbReference type="EMBL" id="KKK61384.1"/>
    </source>
</evidence>
<dbReference type="EMBL" id="LAZR01062500">
    <property type="protein sequence ID" value="KKK61384.1"/>
    <property type="molecule type" value="Genomic_DNA"/>
</dbReference>
<dbReference type="AlphaFoldDB" id="A0A0F8Z4U0"/>
<proteinExistence type="predicted"/>
<comment type="caution">
    <text evidence="1">The sequence shown here is derived from an EMBL/GenBank/DDBJ whole genome shotgun (WGS) entry which is preliminary data.</text>
</comment>
<feature type="non-terminal residue" evidence="1">
    <location>
        <position position="362"/>
    </location>
</feature>
<reference evidence="1" key="1">
    <citation type="journal article" date="2015" name="Nature">
        <title>Complex archaea that bridge the gap between prokaryotes and eukaryotes.</title>
        <authorList>
            <person name="Spang A."/>
            <person name="Saw J.H."/>
            <person name="Jorgensen S.L."/>
            <person name="Zaremba-Niedzwiedzka K."/>
            <person name="Martijn J."/>
            <person name="Lind A.E."/>
            <person name="van Eijk R."/>
            <person name="Schleper C."/>
            <person name="Guy L."/>
            <person name="Ettema T.J."/>
        </authorList>
    </citation>
    <scope>NUCLEOTIDE SEQUENCE</scope>
</reference>
<gene>
    <name evidence="1" type="ORF">LCGC14_3014870</name>
</gene>
<accession>A0A0F8Z4U0</accession>